<reference evidence="2" key="2">
    <citation type="submission" date="2025-08" db="UniProtKB">
        <authorList>
            <consortium name="Ensembl"/>
        </authorList>
    </citation>
    <scope>IDENTIFICATION</scope>
</reference>
<name>A0A8W4FBJ7_PIG</name>
<organism evidence="2 3">
    <name type="scientific">Sus scrofa</name>
    <name type="common">Pig</name>
    <dbReference type="NCBI Taxonomy" id="9823"/>
    <lineage>
        <taxon>Eukaryota</taxon>
        <taxon>Metazoa</taxon>
        <taxon>Chordata</taxon>
        <taxon>Craniata</taxon>
        <taxon>Vertebrata</taxon>
        <taxon>Euteleostomi</taxon>
        <taxon>Mammalia</taxon>
        <taxon>Eutheria</taxon>
        <taxon>Laurasiatheria</taxon>
        <taxon>Artiodactyla</taxon>
        <taxon>Suina</taxon>
        <taxon>Suidae</taxon>
        <taxon>Sus</taxon>
    </lineage>
</organism>
<keyword evidence="3" id="KW-1185">Reference proteome</keyword>
<sequence length="167" mass="19067">MPRSKIGGSYGSSNFSFLRNLHTLFYSGCTNLYSPQLYRRVPVSPHPFRHLLYVDLLMMTILSSMKWYLIVVLICISLIISDVEHPFMCLLAICGLLWRTVYLGLLTIFYLGCWVFCLFVCFVVVVVVCLFRAAPMAFGDSQARHRVRAVATDLCHSHSNARTKPHL</sequence>
<proteinExistence type="predicted"/>
<evidence type="ECO:0000313" key="3">
    <source>
        <dbReference type="Proteomes" id="UP000008227"/>
    </source>
</evidence>
<accession>A0A8W4FBJ7</accession>
<dbReference type="Proteomes" id="UP000008227">
    <property type="component" value="Chromosome 4"/>
</dbReference>
<keyword evidence="1" id="KW-1133">Transmembrane helix</keyword>
<protein>
    <submittedName>
        <fullName evidence="2">Uncharacterized protein</fullName>
    </submittedName>
</protein>
<feature type="transmembrane region" description="Helical" evidence="1">
    <location>
        <begin position="87"/>
        <end position="103"/>
    </location>
</feature>
<reference evidence="2" key="1">
    <citation type="journal article" date="2020" name="Gigascience">
        <title>An improved pig reference genome sequence to enable pig genetics and genomics research.</title>
        <authorList>
            <person name="Warr A."/>
            <person name="Affara N."/>
            <person name="Aken B."/>
            <person name="Beiki H."/>
            <person name="Bickhart D.M."/>
            <person name="Billis K."/>
            <person name="Chow W."/>
            <person name="Eory L."/>
            <person name="Finlayson H.A."/>
            <person name="Flicek P."/>
            <person name="Giron C.G."/>
            <person name="Griffin D.K."/>
            <person name="Hall R."/>
            <person name="Hannum G."/>
            <person name="Hourlier T."/>
            <person name="Howe K."/>
            <person name="Hume D.A."/>
            <person name="Izuogu O."/>
            <person name="Kim K."/>
            <person name="Koren S."/>
            <person name="Liu H."/>
            <person name="Manchanda N."/>
            <person name="Martin F.J."/>
            <person name="Nonneman D.J."/>
            <person name="O'Connor R.E."/>
            <person name="Phillippy A.M."/>
            <person name="Rohrer G.A."/>
            <person name="Rosen B.D."/>
            <person name="Rund L.A."/>
            <person name="Sargent C.A."/>
            <person name="Schook L.B."/>
            <person name="Schroeder S.G."/>
            <person name="Schwartz A.S."/>
            <person name="Skinner B.M."/>
            <person name="Talbot R."/>
            <person name="Tseng E."/>
            <person name="Tuggle C.K."/>
            <person name="Watson M."/>
            <person name="Smith T.P.L."/>
            <person name="Archibald A.L."/>
        </authorList>
    </citation>
    <scope>NUCLEOTIDE SEQUENCE [LARGE SCALE GENOMIC DNA]</scope>
    <source>
        <strain evidence="2">Duroc</strain>
    </source>
</reference>
<reference evidence="2" key="3">
    <citation type="submission" date="2025-09" db="UniProtKB">
        <authorList>
            <consortium name="Ensembl"/>
        </authorList>
    </citation>
    <scope>IDENTIFICATION</scope>
</reference>
<dbReference type="Ensembl" id="ENSSSCT00000090104.1">
    <property type="protein sequence ID" value="ENSSSCP00000076228.1"/>
    <property type="gene ID" value="ENSSSCG00000041339.1"/>
</dbReference>
<keyword evidence="1" id="KW-0812">Transmembrane</keyword>
<feature type="transmembrane region" description="Helical" evidence="1">
    <location>
        <begin position="56"/>
        <end position="80"/>
    </location>
</feature>
<evidence type="ECO:0000313" key="2">
    <source>
        <dbReference type="Ensembl" id="ENSSSCP00000076228.1"/>
    </source>
</evidence>
<dbReference type="GeneTree" id="ENSGT01150000289784"/>
<feature type="transmembrane region" description="Helical" evidence="1">
    <location>
        <begin position="109"/>
        <end position="131"/>
    </location>
</feature>
<keyword evidence="1" id="KW-0472">Membrane</keyword>
<dbReference type="AlphaFoldDB" id="A0A8W4FBJ7"/>
<evidence type="ECO:0000256" key="1">
    <source>
        <dbReference type="SAM" id="Phobius"/>
    </source>
</evidence>